<comment type="caution">
    <text evidence="11">The sequence shown here is derived from an EMBL/GenBank/DDBJ whole genome shotgun (WGS) entry which is preliminary data.</text>
</comment>
<keyword evidence="3 7" id="KW-0227">DNA damage</keyword>
<protein>
    <recommendedName>
        <fullName evidence="7">Non-structural maintenance of chromosomes element 4</fullName>
    </recommendedName>
</protein>
<evidence type="ECO:0000256" key="5">
    <source>
        <dbReference type="ARBA" id="ARBA00023204"/>
    </source>
</evidence>
<evidence type="ECO:0000259" key="10">
    <source>
        <dbReference type="Pfam" id="PF15412"/>
    </source>
</evidence>
<evidence type="ECO:0000256" key="4">
    <source>
        <dbReference type="ARBA" id="ARBA00023172"/>
    </source>
</evidence>
<dbReference type="AlphaFoldDB" id="A0A8S0XK53"/>
<feature type="domain" description="Nse4/EID protein Nse3/MAGE-binding" evidence="10">
    <location>
        <begin position="75"/>
        <end position="124"/>
    </location>
</feature>
<comment type="function">
    <text evidence="7">Component of the SMC5-SMC6 complex, that promotes sister chromatid alignment after DNA damage and facilitates double-stranded DNA breaks (DSBs) repair via homologous recombination between sister chromatids.</text>
</comment>
<comment type="subunit">
    <text evidence="7">Component of the SMC5-SMC6 complex.</text>
</comment>
<evidence type="ECO:0000256" key="2">
    <source>
        <dbReference type="ARBA" id="ARBA00008997"/>
    </source>
</evidence>
<dbReference type="GO" id="GO:0006281">
    <property type="term" value="P:DNA repair"/>
    <property type="evidence" value="ECO:0007669"/>
    <property type="project" value="UniProtKB-UniRule"/>
</dbReference>
<evidence type="ECO:0000256" key="8">
    <source>
        <dbReference type="SAM" id="MobiDB-lite"/>
    </source>
</evidence>
<accession>A0A8S0XK53</accession>
<dbReference type="EMBL" id="CACVBS010000013">
    <property type="protein sequence ID" value="CAA7259080.1"/>
    <property type="molecule type" value="Genomic_DNA"/>
</dbReference>
<evidence type="ECO:0000256" key="7">
    <source>
        <dbReference type="RuleBase" id="RU365071"/>
    </source>
</evidence>
<dbReference type="GO" id="GO:0030915">
    <property type="term" value="C:Smc5-Smc6 complex"/>
    <property type="evidence" value="ECO:0007669"/>
    <property type="project" value="UniProtKB-UniRule"/>
</dbReference>
<keyword evidence="12" id="KW-1185">Reference proteome</keyword>
<keyword evidence="6 7" id="KW-0539">Nucleus</keyword>
<feature type="domain" description="Non-structural maintenance of chromosome element 4 C-terminal" evidence="9">
    <location>
        <begin position="220"/>
        <end position="306"/>
    </location>
</feature>
<proteinExistence type="inferred from homology"/>
<evidence type="ECO:0000256" key="1">
    <source>
        <dbReference type="ARBA" id="ARBA00004123"/>
    </source>
</evidence>
<dbReference type="InterPro" id="IPR029225">
    <property type="entry name" value="Nse4_Nse3-bd"/>
</dbReference>
<evidence type="ECO:0000259" key="9">
    <source>
        <dbReference type="Pfam" id="PF08743"/>
    </source>
</evidence>
<dbReference type="PANTHER" id="PTHR16140">
    <property type="entry name" value="NON-STRUCTURAL MAINTENANCE OF CHROMOSOMES ELEMENT 4"/>
    <property type="match status" value="1"/>
</dbReference>
<sequence>MADHEMDTADDLVFDPDQDPEEKREVRQNYRSLARKIEEHQGNPNDYTATELLSQVHEADKLFNKVKGPQEATLDSHLLLMASNMGAQKARAMKSGSGAFDIDDFVSKLLRFISGQKNLEDDLPEDSDGEDVSDQPTLDWDRIGRKAMAKSRRIPALGFMLGPLTIEQKKRTQVKRSKLEKNKEDERKPQELKEEDISRSQNETTKNVATLKAILDELGPVNIFTFVVNPNDFAQSVENIFYLSFLIRDGTVAFETQDGEPIIYSCEQPKDEDYEGGLQKRQMVLEFDMATWKRAIEVFNITEATIPQRPPAQTRLGDKWYG</sequence>
<comment type="similarity">
    <text evidence="2 7">Belongs to the NSE4 family.</text>
</comment>
<gene>
    <name evidence="11" type="ORF">AAE3_LOCUS1501</name>
</gene>
<feature type="compositionally biased region" description="Acidic residues" evidence="8">
    <location>
        <begin position="8"/>
        <end position="20"/>
    </location>
</feature>
<dbReference type="PANTHER" id="PTHR16140:SF0">
    <property type="entry name" value="NON-STRUCTURAL MAINTENANCE OF CHROMOSOMES ELEMENT 4"/>
    <property type="match status" value="1"/>
</dbReference>
<keyword evidence="4 7" id="KW-0233">DNA recombination</keyword>
<dbReference type="InterPro" id="IPR027786">
    <property type="entry name" value="Nse4/EID"/>
</dbReference>
<comment type="subcellular location">
    <subcellularLocation>
        <location evidence="1 7">Nucleus</location>
    </subcellularLocation>
</comment>
<dbReference type="InterPro" id="IPR014854">
    <property type="entry name" value="Nse4_C"/>
</dbReference>
<organism evidence="11 12">
    <name type="scientific">Cyclocybe aegerita</name>
    <name type="common">Black poplar mushroom</name>
    <name type="synonym">Agrocybe aegerita</name>
    <dbReference type="NCBI Taxonomy" id="1973307"/>
    <lineage>
        <taxon>Eukaryota</taxon>
        <taxon>Fungi</taxon>
        <taxon>Dikarya</taxon>
        <taxon>Basidiomycota</taxon>
        <taxon>Agaricomycotina</taxon>
        <taxon>Agaricomycetes</taxon>
        <taxon>Agaricomycetidae</taxon>
        <taxon>Agaricales</taxon>
        <taxon>Agaricineae</taxon>
        <taxon>Bolbitiaceae</taxon>
        <taxon>Cyclocybe</taxon>
    </lineage>
</organism>
<keyword evidence="5 7" id="KW-0234">DNA repair</keyword>
<evidence type="ECO:0000256" key="3">
    <source>
        <dbReference type="ARBA" id="ARBA00022763"/>
    </source>
</evidence>
<evidence type="ECO:0000313" key="11">
    <source>
        <dbReference type="EMBL" id="CAA7259080.1"/>
    </source>
</evidence>
<name>A0A8S0XK53_CYCAE</name>
<feature type="region of interest" description="Disordered" evidence="8">
    <location>
        <begin position="1"/>
        <end position="24"/>
    </location>
</feature>
<feature type="region of interest" description="Disordered" evidence="8">
    <location>
        <begin position="119"/>
        <end position="139"/>
    </location>
</feature>
<dbReference type="GO" id="GO:0005634">
    <property type="term" value="C:nucleus"/>
    <property type="evidence" value="ECO:0007669"/>
    <property type="project" value="UniProtKB-SubCell"/>
</dbReference>
<feature type="compositionally biased region" description="Acidic residues" evidence="8">
    <location>
        <begin position="121"/>
        <end position="133"/>
    </location>
</feature>
<evidence type="ECO:0000256" key="6">
    <source>
        <dbReference type="ARBA" id="ARBA00023242"/>
    </source>
</evidence>
<dbReference type="Pfam" id="PF15412">
    <property type="entry name" value="Nse4-Nse3_bdg"/>
    <property type="match status" value="1"/>
</dbReference>
<dbReference type="GO" id="GO:0006310">
    <property type="term" value="P:DNA recombination"/>
    <property type="evidence" value="ECO:0007669"/>
    <property type="project" value="UniProtKB-UniRule"/>
</dbReference>
<evidence type="ECO:0000313" key="12">
    <source>
        <dbReference type="Proteomes" id="UP000467700"/>
    </source>
</evidence>
<feature type="region of interest" description="Disordered" evidence="8">
    <location>
        <begin position="171"/>
        <end position="203"/>
    </location>
</feature>
<reference evidence="11 12" key="1">
    <citation type="submission" date="2020-01" db="EMBL/GenBank/DDBJ databases">
        <authorList>
            <person name="Gupta K D."/>
        </authorList>
    </citation>
    <scope>NUCLEOTIDE SEQUENCE [LARGE SCALE GENOMIC DNA]</scope>
</reference>
<feature type="compositionally biased region" description="Basic and acidic residues" evidence="8">
    <location>
        <begin position="177"/>
        <end position="198"/>
    </location>
</feature>
<dbReference type="Pfam" id="PF08743">
    <property type="entry name" value="Nse4_C"/>
    <property type="match status" value="1"/>
</dbReference>
<dbReference type="OrthoDB" id="361242at2759"/>
<dbReference type="Proteomes" id="UP000467700">
    <property type="component" value="Unassembled WGS sequence"/>
</dbReference>